<dbReference type="EMBL" id="FOZM01000002">
    <property type="protein sequence ID" value="SFS19839.1"/>
    <property type="molecule type" value="Genomic_DNA"/>
</dbReference>
<proteinExistence type="predicted"/>
<dbReference type="SUPFAM" id="SSF55785">
    <property type="entry name" value="PYP-like sensor domain (PAS domain)"/>
    <property type="match status" value="1"/>
</dbReference>
<dbReference type="AlphaFoldDB" id="A0A1I6MVY9"/>
<dbReference type="InterPro" id="IPR035965">
    <property type="entry name" value="PAS-like_dom_sf"/>
</dbReference>
<protein>
    <submittedName>
        <fullName evidence="1">PAS fold</fullName>
    </submittedName>
</protein>
<dbReference type="STRING" id="1123755.SAMN05444714_2373"/>
<dbReference type="OrthoDB" id="9797304at2"/>
<keyword evidence="2" id="KW-1185">Reference proteome</keyword>
<gene>
    <name evidence="1" type="ORF">SAMN05444714_2373</name>
</gene>
<evidence type="ECO:0000313" key="2">
    <source>
        <dbReference type="Proteomes" id="UP000198926"/>
    </source>
</evidence>
<name>A0A1I6MVY9_9RHOB</name>
<accession>A0A1I6MVY9</accession>
<sequence>MIFIYTSLVMLSLLGLLWVSRKWTTAVEEDQASEFRDLSASLLYKDGKLADHTVEGWDRLAGSIDTLPDLQEYLTSAFGSILLDRLADGEHHFKSNDQKTNLIAVSYAGCLRLDFSGAFDFSSSNESDTDHSEVDLALLVPQPIWQIGPDGALIWSNAAYQDVRQKAGGDDAAFLSNLPRTPNDRPTRCRVSTDPESWFDVTAKALQGGLTYFATDVTALVHAEKERQGFVQTLGKTFADLSIGLAIFDKQRTLQTFNPALLEMTKLPFAFLSEKPRIEAVLDRLRELQMIPEPKDYDGWREKYSAVEDRARRGTFCENWALPGDQTFRVSGRPHPDGAFALLFEDITSELALTRRFRAEIETAQCVMDTLGDALAVFSQAGTLVLNNRAYDDLWGVKDAVVALREFPSEMAIWQKNTVASPIWIQLRDFIRESGQRKPWFADALLIDGRPLRCHAAPLEGGMTLARFEFGAAVKPVIRKLTAPDPAILARQG</sequence>
<dbReference type="Pfam" id="PF12860">
    <property type="entry name" value="PAS_7"/>
    <property type="match status" value="1"/>
</dbReference>
<organism evidence="1 2">
    <name type="scientific">Yoonia litorea</name>
    <dbReference type="NCBI Taxonomy" id="1123755"/>
    <lineage>
        <taxon>Bacteria</taxon>
        <taxon>Pseudomonadati</taxon>
        <taxon>Pseudomonadota</taxon>
        <taxon>Alphaproteobacteria</taxon>
        <taxon>Rhodobacterales</taxon>
        <taxon>Paracoccaceae</taxon>
        <taxon>Yoonia</taxon>
    </lineage>
</organism>
<reference evidence="1 2" key="1">
    <citation type="submission" date="2016-10" db="EMBL/GenBank/DDBJ databases">
        <authorList>
            <person name="de Groot N.N."/>
        </authorList>
    </citation>
    <scope>NUCLEOTIDE SEQUENCE [LARGE SCALE GENOMIC DNA]</scope>
    <source>
        <strain evidence="1 2">DSM 29433</strain>
    </source>
</reference>
<dbReference type="Proteomes" id="UP000198926">
    <property type="component" value="Unassembled WGS sequence"/>
</dbReference>
<evidence type="ECO:0000313" key="1">
    <source>
        <dbReference type="EMBL" id="SFS19839.1"/>
    </source>
</evidence>